<comment type="subcellular location">
    <subcellularLocation>
        <location evidence="1 6">Cell membrane</location>
        <topology evidence="1 6">Multi-pass membrane protein</topology>
    </subcellularLocation>
</comment>
<gene>
    <name evidence="8" type="ORF">EJA10_18745</name>
</gene>
<sequence length="192" mass="20873">MSLLEMLTGQPLWVSVTISLAVSILVAIAGVIPSAFVTAANIMYFGFAGGLVLSTLGEAFGAIISFFLYRKGIKKLSSKNDRKKKIKLLDRLKATDGREAFVLVLLLRLFPFAPSGLVTLAASYSKMGAASFMVSSTIGKIPALVIEAYSVHTVLGWKTEYQLAAAAFAAVAGVCYYYWTTMREKRRKQNVK</sequence>
<feature type="transmembrane region" description="Helical" evidence="6">
    <location>
        <begin position="161"/>
        <end position="179"/>
    </location>
</feature>
<reference evidence="9" key="1">
    <citation type="submission" date="2018-12" db="EMBL/GenBank/DDBJ databases">
        <title>Bacillus chawlae sp. nov., Bacillus glennii sp. nov., and Bacillus saganii sp. nov. Isolated from the Vehicle Assembly Building at Kennedy Space Center where the Viking Spacecraft were Assembled.</title>
        <authorList>
            <person name="Seuylemezian A."/>
            <person name="Vaishampayan P."/>
        </authorList>
    </citation>
    <scope>NUCLEOTIDE SEQUENCE [LARGE SCALE GENOMIC DNA]</scope>
    <source>
        <strain evidence="9">DSM 13966</strain>
    </source>
</reference>
<dbReference type="RefSeq" id="WP_125481559.1">
    <property type="nucleotide sequence ID" value="NZ_RSFW01000021.1"/>
</dbReference>
<feature type="transmembrane region" description="Helical" evidence="6">
    <location>
        <begin position="42"/>
        <end position="69"/>
    </location>
</feature>
<dbReference type="AlphaFoldDB" id="A0A427TKT9"/>
<feature type="transmembrane region" description="Helical" evidence="6">
    <location>
        <begin position="100"/>
        <end position="124"/>
    </location>
</feature>
<evidence type="ECO:0000256" key="4">
    <source>
        <dbReference type="ARBA" id="ARBA00022989"/>
    </source>
</evidence>
<evidence type="ECO:0000256" key="6">
    <source>
        <dbReference type="RuleBase" id="RU366058"/>
    </source>
</evidence>
<evidence type="ECO:0000313" key="8">
    <source>
        <dbReference type="EMBL" id="RSD25026.1"/>
    </source>
</evidence>
<feature type="domain" description="VTT" evidence="7">
    <location>
        <begin position="32"/>
        <end position="152"/>
    </location>
</feature>
<dbReference type="PANTHER" id="PTHR12677:SF55">
    <property type="entry name" value="UNDECAPRENYL PHOSPHATE TRANSPORTER SAOUHSC_00901-RELATED"/>
    <property type="match status" value="1"/>
</dbReference>
<keyword evidence="3 6" id="KW-0812">Transmembrane</keyword>
<evidence type="ECO:0000313" key="9">
    <source>
        <dbReference type="Proteomes" id="UP000279911"/>
    </source>
</evidence>
<feature type="transmembrane region" description="Helical" evidence="6">
    <location>
        <begin position="12"/>
        <end position="36"/>
    </location>
</feature>
<dbReference type="Pfam" id="PF09335">
    <property type="entry name" value="VTT_dom"/>
    <property type="match status" value="1"/>
</dbReference>
<keyword evidence="4 6" id="KW-1133">Transmembrane helix</keyword>
<accession>A0A427TKT9</accession>
<dbReference type="GO" id="GO:0005886">
    <property type="term" value="C:plasma membrane"/>
    <property type="evidence" value="ECO:0007669"/>
    <property type="project" value="UniProtKB-SubCell"/>
</dbReference>
<dbReference type="InterPro" id="IPR015414">
    <property type="entry name" value="TMEM64"/>
</dbReference>
<evidence type="ECO:0000256" key="5">
    <source>
        <dbReference type="ARBA" id="ARBA00023136"/>
    </source>
</evidence>
<evidence type="ECO:0000256" key="1">
    <source>
        <dbReference type="ARBA" id="ARBA00004651"/>
    </source>
</evidence>
<dbReference type="PANTHER" id="PTHR12677">
    <property type="entry name" value="GOLGI APPARATUS MEMBRANE PROTEIN TVP38-RELATED"/>
    <property type="match status" value="1"/>
</dbReference>
<comment type="caution">
    <text evidence="6">Lacks conserved residue(s) required for the propagation of feature annotation.</text>
</comment>
<evidence type="ECO:0000259" key="7">
    <source>
        <dbReference type="Pfam" id="PF09335"/>
    </source>
</evidence>
<organism evidence="8 9">
    <name type="scientific">Mesobacillus subterraneus</name>
    <dbReference type="NCBI Taxonomy" id="285983"/>
    <lineage>
        <taxon>Bacteria</taxon>
        <taxon>Bacillati</taxon>
        <taxon>Bacillota</taxon>
        <taxon>Bacilli</taxon>
        <taxon>Bacillales</taxon>
        <taxon>Bacillaceae</taxon>
        <taxon>Mesobacillus</taxon>
    </lineage>
</organism>
<dbReference type="Proteomes" id="UP000279911">
    <property type="component" value="Unassembled WGS sequence"/>
</dbReference>
<protein>
    <recommendedName>
        <fullName evidence="6">TVP38/TMEM64 family membrane protein</fullName>
    </recommendedName>
</protein>
<comment type="similarity">
    <text evidence="6">Belongs to the TVP38/TMEM64 family.</text>
</comment>
<keyword evidence="5 6" id="KW-0472">Membrane</keyword>
<dbReference type="InterPro" id="IPR032816">
    <property type="entry name" value="VTT_dom"/>
</dbReference>
<name>A0A427TKT9_9BACI</name>
<dbReference type="OrthoDB" id="5471155at2"/>
<proteinExistence type="inferred from homology"/>
<evidence type="ECO:0000256" key="3">
    <source>
        <dbReference type="ARBA" id="ARBA00022692"/>
    </source>
</evidence>
<dbReference type="EMBL" id="RSFW01000021">
    <property type="protein sequence ID" value="RSD25026.1"/>
    <property type="molecule type" value="Genomic_DNA"/>
</dbReference>
<comment type="caution">
    <text evidence="8">The sequence shown here is derived from an EMBL/GenBank/DDBJ whole genome shotgun (WGS) entry which is preliminary data.</text>
</comment>
<evidence type="ECO:0000256" key="2">
    <source>
        <dbReference type="ARBA" id="ARBA00022475"/>
    </source>
</evidence>
<keyword evidence="2 6" id="KW-1003">Cell membrane</keyword>